<comment type="caution">
    <text evidence="9">The sequence shown here is derived from an EMBL/GenBank/DDBJ whole genome shotgun (WGS) entry which is preliminary data.</text>
</comment>
<reference evidence="9 10" key="1">
    <citation type="submission" date="2019-03" db="EMBL/GenBank/DDBJ databases">
        <title>Genomic Encyclopedia of Type Strains, Phase IV (KMG-IV): sequencing the most valuable type-strain genomes for metagenomic binning, comparative biology and taxonomic classification.</title>
        <authorList>
            <person name="Goeker M."/>
        </authorList>
    </citation>
    <scope>NUCLEOTIDE SEQUENCE [LARGE SCALE GENOMIC DNA]</scope>
    <source>
        <strain evidence="9 10">DSM 26377</strain>
    </source>
</reference>
<dbReference type="InterPro" id="IPR002898">
    <property type="entry name" value="MotA_ExbB_proton_chnl"/>
</dbReference>
<comment type="similarity">
    <text evidence="6">Belongs to the exbB/tolQ family.</text>
</comment>
<dbReference type="Pfam" id="PF01618">
    <property type="entry name" value="MotA_ExbB"/>
    <property type="match status" value="1"/>
</dbReference>
<keyword evidence="10" id="KW-1185">Reference proteome</keyword>
<dbReference type="GO" id="GO:0017038">
    <property type="term" value="P:protein import"/>
    <property type="evidence" value="ECO:0007669"/>
    <property type="project" value="TreeGrafter"/>
</dbReference>
<evidence type="ECO:0000256" key="7">
    <source>
        <dbReference type="SAM" id="Phobius"/>
    </source>
</evidence>
<feature type="transmembrane region" description="Helical" evidence="7">
    <location>
        <begin position="29"/>
        <end position="49"/>
    </location>
</feature>
<name>A0A4R7PAY6_9GAMM</name>
<evidence type="ECO:0000256" key="2">
    <source>
        <dbReference type="ARBA" id="ARBA00022475"/>
    </source>
</evidence>
<sequence>MLDLVVESFAIQYDTLGDFLDSGGWVTRWILGACAVLITVALERAWYLWRIYPKARAAALAQWNARGERHSWTAQRIRIALISQLRVGLESGLPIIKVMVPMAPLLGLLGTVMGMLQVFDAMAMSRGGDTRAMADGISHAMIATMTGLVVSVIGLFFSNLFASRVRVEAERLNDLIAPG</sequence>
<keyword evidence="6" id="KW-0813">Transport</keyword>
<proteinExistence type="inferred from homology"/>
<evidence type="ECO:0000256" key="3">
    <source>
        <dbReference type="ARBA" id="ARBA00022692"/>
    </source>
</evidence>
<evidence type="ECO:0000256" key="5">
    <source>
        <dbReference type="ARBA" id="ARBA00023136"/>
    </source>
</evidence>
<evidence type="ECO:0000256" key="6">
    <source>
        <dbReference type="RuleBase" id="RU004057"/>
    </source>
</evidence>
<dbReference type="Proteomes" id="UP000295341">
    <property type="component" value="Unassembled WGS sequence"/>
</dbReference>
<keyword evidence="4 7" id="KW-1133">Transmembrane helix</keyword>
<evidence type="ECO:0000256" key="4">
    <source>
        <dbReference type="ARBA" id="ARBA00022989"/>
    </source>
</evidence>
<evidence type="ECO:0000313" key="9">
    <source>
        <dbReference type="EMBL" id="TDU30802.1"/>
    </source>
</evidence>
<keyword evidence="5 7" id="KW-0472">Membrane</keyword>
<accession>A0A4R7PAY6</accession>
<keyword evidence="6" id="KW-0653">Protein transport</keyword>
<comment type="subcellular location">
    <subcellularLocation>
        <location evidence="1">Cell membrane</location>
        <topology evidence="1">Multi-pass membrane protein</topology>
    </subcellularLocation>
    <subcellularLocation>
        <location evidence="6">Membrane</location>
        <topology evidence="6">Multi-pass membrane protein</topology>
    </subcellularLocation>
</comment>
<keyword evidence="2" id="KW-1003">Cell membrane</keyword>
<evidence type="ECO:0000313" key="10">
    <source>
        <dbReference type="Proteomes" id="UP000295341"/>
    </source>
</evidence>
<dbReference type="AlphaFoldDB" id="A0A4R7PAY6"/>
<dbReference type="PANTHER" id="PTHR30625:SF18">
    <property type="entry name" value="TONB2 ENERGY TRANSDUCTION SYSTEM INNER MEMBRANE COMPONENT EXBB"/>
    <property type="match status" value="1"/>
</dbReference>
<feature type="transmembrane region" description="Helical" evidence="7">
    <location>
        <begin position="139"/>
        <end position="162"/>
    </location>
</feature>
<dbReference type="EMBL" id="SOBT01000008">
    <property type="protein sequence ID" value="TDU30802.1"/>
    <property type="molecule type" value="Genomic_DNA"/>
</dbReference>
<gene>
    <name evidence="9" type="ORF">DFR24_0158</name>
</gene>
<feature type="transmembrane region" description="Helical" evidence="7">
    <location>
        <begin position="98"/>
        <end position="119"/>
    </location>
</feature>
<keyword evidence="3 7" id="KW-0812">Transmembrane</keyword>
<dbReference type="PANTHER" id="PTHR30625">
    <property type="entry name" value="PROTEIN TOLQ"/>
    <property type="match status" value="1"/>
</dbReference>
<evidence type="ECO:0000256" key="1">
    <source>
        <dbReference type="ARBA" id="ARBA00004651"/>
    </source>
</evidence>
<dbReference type="RefSeq" id="WP_246051461.1">
    <property type="nucleotide sequence ID" value="NZ_MWIN01000023.1"/>
</dbReference>
<feature type="domain" description="MotA/TolQ/ExbB proton channel" evidence="8">
    <location>
        <begin position="73"/>
        <end position="172"/>
    </location>
</feature>
<protein>
    <submittedName>
        <fullName evidence="9">Outer membrane transport energization protein ExbB</fullName>
    </submittedName>
</protein>
<organism evidence="9 10">
    <name type="scientific">Panacagrimonas perspica</name>
    <dbReference type="NCBI Taxonomy" id="381431"/>
    <lineage>
        <taxon>Bacteria</taxon>
        <taxon>Pseudomonadati</taxon>
        <taxon>Pseudomonadota</taxon>
        <taxon>Gammaproteobacteria</taxon>
        <taxon>Nevskiales</taxon>
        <taxon>Nevskiaceae</taxon>
        <taxon>Panacagrimonas</taxon>
    </lineage>
</organism>
<evidence type="ECO:0000259" key="8">
    <source>
        <dbReference type="Pfam" id="PF01618"/>
    </source>
</evidence>
<dbReference type="GO" id="GO:0005886">
    <property type="term" value="C:plasma membrane"/>
    <property type="evidence" value="ECO:0007669"/>
    <property type="project" value="UniProtKB-SubCell"/>
</dbReference>
<dbReference type="InterPro" id="IPR050790">
    <property type="entry name" value="ExbB/TolQ_transport"/>
</dbReference>